<evidence type="ECO:0000256" key="1">
    <source>
        <dbReference type="ARBA" id="ARBA00012928"/>
    </source>
</evidence>
<evidence type="ECO:0000256" key="7">
    <source>
        <dbReference type="PROSITE-ProRule" id="PRU00236"/>
    </source>
</evidence>
<evidence type="ECO:0000256" key="2">
    <source>
        <dbReference type="ARBA" id="ARBA00022679"/>
    </source>
</evidence>
<keyword evidence="5" id="KW-0520">NAD</keyword>
<evidence type="ECO:0000256" key="6">
    <source>
        <dbReference type="ARBA" id="ARBA00038170"/>
    </source>
</evidence>
<dbReference type="InParanoid" id="D2VDV6"/>
<keyword evidence="3 7" id="KW-0479">Metal-binding</keyword>
<dbReference type="KEGG" id="ngr:NAEGRDRAFT_67056"/>
<dbReference type="EMBL" id="GG738865">
    <property type="protein sequence ID" value="EFC45062.1"/>
    <property type="molecule type" value="Genomic_DNA"/>
</dbReference>
<feature type="active site" description="Proton acceptor" evidence="7">
    <location>
        <position position="118"/>
    </location>
</feature>
<keyword evidence="2" id="KW-0808">Transferase</keyword>
<evidence type="ECO:0000313" key="10">
    <source>
        <dbReference type="Proteomes" id="UP000006671"/>
    </source>
</evidence>
<dbReference type="VEuPathDB" id="AmoebaDB:NAEGRDRAFT_67056"/>
<keyword evidence="4 7" id="KW-0862">Zinc</keyword>
<evidence type="ECO:0000256" key="4">
    <source>
        <dbReference type="ARBA" id="ARBA00022833"/>
    </source>
</evidence>
<dbReference type="RefSeq" id="XP_002677806.1">
    <property type="nucleotide sequence ID" value="XM_002677760.1"/>
</dbReference>
<dbReference type="PANTHER" id="PTHR11085:SF12">
    <property type="entry name" value="NAD-DEPENDENT PROTEIN DEACYLASE SIRTUIN-6"/>
    <property type="match status" value="1"/>
</dbReference>
<dbReference type="GO" id="GO:0003714">
    <property type="term" value="F:transcription corepressor activity"/>
    <property type="evidence" value="ECO:0007669"/>
    <property type="project" value="TreeGrafter"/>
</dbReference>
<keyword evidence="10" id="KW-1185">Reference proteome</keyword>
<evidence type="ECO:0000313" key="9">
    <source>
        <dbReference type="EMBL" id="EFC45062.1"/>
    </source>
</evidence>
<gene>
    <name evidence="9" type="ORF">NAEGRDRAFT_67056</name>
</gene>
<proteinExistence type="inferred from homology"/>
<dbReference type="EC" id="2.3.1.286" evidence="1"/>
<evidence type="ECO:0000256" key="3">
    <source>
        <dbReference type="ARBA" id="ARBA00022723"/>
    </source>
</evidence>
<evidence type="ECO:0000256" key="5">
    <source>
        <dbReference type="ARBA" id="ARBA00023027"/>
    </source>
</evidence>
<dbReference type="GO" id="GO:0000122">
    <property type="term" value="P:negative regulation of transcription by RNA polymerase II"/>
    <property type="evidence" value="ECO:0007669"/>
    <property type="project" value="TreeGrafter"/>
</dbReference>
<dbReference type="GO" id="GO:0017136">
    <property type="term" value="F:histone deacetylase activity, NAD-dependent"/>
    <property type="evidence" value="ECO:0007669"/>
    <property type="project" value="TreeGrafter"/>
</dbReference>
<dbReference type="GO" id="GO:0005634">
    <property type="term" value="C:nucleus"/>
    <property type="evidence" value="ECO:0007669"/>
    <property type="project" value="TreeGrafter"/>
</dbReference>
<dbReference type="AlphaFoldDB" id="D2VDV6"/>
<reference evidence="9 10" key="1">
    <citation type="journal article" date="2010" name="Cell">
        <title>The genome of Naegleria gruberi illuminates early eukaryotic versatility.</title>
        <authorList>
            <person name="Fritz-Laylin L.K."/>
            <person name="Prochnik S.E."/>
            <person name="Ginger M.L."/>
            <person name="Dacks J.B."/>
            <person name="Carpenter M.L."/>
            <person name="Field M.C."/>
            <person name="Kuo A."/>
            <person name="Paredez A."/>
            <person name="Chapman J."/>
            <person name="Pham J."/>
            <person name="Shu S."/>
            <person name="Neupane R."/>
            <person name="Cipriano M."/>
            <person name="Mancuso J."/>
            <person name="Tu H."/>
            <person name="Salamov A."/>
            <person name="Lindquist E."/>
            <person name="Shapiro H."/>
            <person name="Lucas S."/>
            <person name="Grigoriev I.V."/>
            <person name="Cande W.Z."/>
            <person name="Fulton C."/>
            <person name="Rokhsar D.S."/>
            <person name="Dawson S.C."/>
        </authorList>
    </citation>
    <scope>NUCLEOTIDE SEQUENCE [LARGE SCALE GENOMIC DNA]</scope>
    <source>
        <strain evidence="9 10">NEG-M</strain>
    </source>
</reference>
<feature type="binding site" evidence="7">
    <location>
        <position position="157"/>
    </location>
    <ligand>
        <name>Zn(2+)</name>
        <dbReference type="ChEBI" id="CHEBI:29105"/>
    </ligand>
</feature>
<organism evidence="10">
    <name type="scientific">Naegleria gruberi</name>
    <name type="common">Amoeba</name>
    <dbReference type="NCBI Taxonomy" id="5762"/>
    <lineage>
        <taxon>Eukaryota</taxon>
        <taxon>Discoba</taxon>
        <taxon>Heterolobosea</taxon>
        <taxon>Tetramitia</taxon>
        <taxon>Eutetramitia</taxon>
        <taxon>Vahlkampfiidae</taxon>
        <taxon>Naegleria</taxon>
    </lineage>
</organism>
<feature type="binding site" evidence="7">
    <location>
        <position position="154"/>
    </location>
    <ligand>
        <name>Zn(2+)</name>
        <dbReference type="ChEBI" id="CHEBI:29105"/>
    </ligand>
</feature>
<dbReference type="Gene3D" id="3.40.50.1220">
    <property type="entry name" value="TPP-binding domain"/>
    <property type="match status" value="1"/>
</dbReference>
<dbReference type="InterPro" id="IPR029035">
    <property type="entry name" value="DHS-like_NAD/FAD-binding_dom"/>
</dbReference>
<dbReference type="Gene3D" id="2.20.28.200">
    <property type="match status" value="1"/>
</dbReference>
<dbReference type="InterPro" id="IPR050134">
    <property type="entry name" value="NAD-dep_sirtuin_deacylases"/>
</dbReference>
<dbReference type="PROSITE" id="PS50305">
    <property type="entry name" value="SIRTUIN"/>
    <property type="match status" value="1"/>
</dbReference>
<accession>D2VDV6</accession>
<name>D2VDV6_NAEGR</name>
<comment type="similarity">
    <text evidence="6">Belongs to the sirtuin family. Class IV subfamily.</text>
</comment>
<dbReference type="GeneID" id="8853056"/>
<dbReference type="InterPro" id="IPR026590">
    <property type="entry name" value="Ssirtuin_cat_dom"/>
</dbReference>
<dbReference type="STRING" id="5762.D2VDV6"/>
<feature type="binding site" evidence="7">
    <location>
        <position position="126"/>
    </location>
    <ligand>
        <name>Zn(2+)</name>
        <dbReference type="ChEBI" id="CHEBI:29105"/>
    </ligand>
</feature>
<sequence length="415" mass="47535">MEQEDCTEYFDSAEEIEEKIKWVIDYVKDSKHLVIYTGAGISTESGIIDYRGPKGIWTMLKQGKEPVKSVPFIKFPTKCHMAISELYKQKKLKYLTSQNVDGLHLESGISRDCMSEIHGNTNIEICKECEIEYVRDYSVRNNKEVHEHTTGRFCNKCGKELFDTIVNFNDPLDQKWFERALEHSKLADVAIVLGTSLKVLPICDLPQLCKFNTYGHKGKLIIVNLQTTPKDIYADVKINMKTDEFMERLMNGLGYQIPTYVASKSYLLSIQKQQEELSFDCQFRSEKNGNRISSWFKNVSFKFLDSNNQEISQTSIDKGECKVNNIPLNTSSIIVSGILKLKSKPSEEDNDESYNVECQFTFPDIKLEGQPIISPSENLIDLRHAFLAYRPDNFTLKTKTIIAAKSTTRNFIKGN</sequence>
<dbReference type="GO" id="GO:0070403">
    <property type="term" value="F:NAD+ binding"/>
    <property type="evidence" value="ECO:0007669"/>
    <property type="project" value="InterPro"/>
</dbReference>
<dbReference type="Pfam" id="PF02146">
    <property type="entry name" value="SIR2"/>
    <property type="match status" value="1"/>
</dbReference>
<dbReference type="SUPFAM" id="SSF52467">
    <property type="entry name" value="DHS-like NAD/FAD-binding domain"/>
    <property type="match status" value="1"/>
</dbReference>
<dbReference type="InterPro" id="IPR003000">
    <property type="entry name" value="Sirtuin"/>
</dbReference>
<dbReference type="Proteomes" id="UP000006671">
    <property type="component" value="Unassembled WGS sequence"/>
</dbReference>
<protein>
    <recommendedName>
        <fullName evidence="1">protein acetyllysine N-acetyltransferase</fullName>
        <ecNumber evidence="1">2.3.1.286</ecNumber>
    </recommendedName>
</protein>
<dbReference type="PANTHER" id="PTHR11085">
    <property type="entry name" value="NAD-DEPENDENT PROTEIN DEACYLASE SIRTUIN-5, MITOCHONDRIAL-RELATED"/>
    <property type="match status" value="1"/>
</dbReference>
<dbReference type="GO" id="GO:0046872">
    <property type="term" value="F:metal ion binding"/>
    <property type="evidence" value="ECO:0007669"/>
    <property type="project" value="UniProtKB-KW"/>
</dbReference>
<feature type="domain" description="Deacetylase sirtuin-type" evidence="8">
    <location>
        <begin position="13"/>
        <end position="256"/>
    </location>
</feature>
<dbReference type="eggNOG" id="KOG1905">
    <property type="taxonomic scope" value="Eukaryota"/>
</dbReference>
<feature type="binding site" evidence="7">
    <location>
        <position position="129"/>
    </location>
    <ligand>
        <name>Zn(2+)</name>
        <dbReference type="ChEBI" id="CHEBI:29105"/>
    </ligand>
</feature>
<dbReference type="OrthoDB" id="2919105at2759"/>
<evidence type="ECO:0000259" key="8">
    <source>
        <dbReference type="PROSITE" id="PS50305"/>
    </source>
</evidence>